<dbReference type="GO" id="GO:0008168">
    <property type="term" value="F:methyltransferase activity"/>
    <property type="evidence" value="ECO:0007669"/>
    <property type="project" value="TreeGrafter"/>
</dbReference>
<organism evidence="1 2">
    <name type="scientific">Coniosporium apollinis (strain CBS 100218)</name>
    <name type="common">Rock-inhabiting black yeast</name>
    <dbReference type="NCBI Taxonomy" id="1168221"/>
    <lineage>
        <taxon>Eukaryota</taxon>
        <taxon>Fungi</taxon>
        <taxon>Dikarya</taxon>
        <taxon>Ascomycota</taxon>
        <taxon>Pezizomycotina</taxon>
        <taxon>Dothideomycetes</taxon>
        <taxon>Dothideomycetes incertae sedis</taxon>
        <taxon>Coniosporium</taxon>
    </lineage>
</organism>
<dbReference type="CDD" id="cd02440">
    <property type="entry name" value="AdoMet_MTases"/>
    <property type="match status" value="1"/>
</dbReference>
<dbReference type="STRING" id="1168221.R7Z6Z5"/>
<dbReference type="SUPFAM" id="SSF53335">
    <property type="entry name" value="S-adenosyl-L-methionine-dependent methyltransferases"/>
    <property type="match status" value="1"/>
</dbReference>
<sequence length="316" mass="36145">MANCEQMQNSNQSLTASITSSIYQYRAENGRTYHAHKDGQYPYPNDDREQDRLDLQHHLFLISMNGKLYLAPITEQPQDVLDIGTGTGLWAIDFADEHPSARVLGTDLSPIQPTDVPPNLSFEVDDANEPWTYSHKFDFIHCRQHHCAINEKPMFVQAMEFLQPGGWLEMQELAFPIGCDDGTVLPNSALFKWSDLMLKASRIPGQDLDNASHYEEWMKEAGFEDVHATMYKWPGNNWPQDKTEKTRGLWMMTNHLDGLQGFTVGLFTRVYGWSPEEVEVFLAAVRKDIKSKNMHAWWPVYIVYGQKPKASADSEA</sequence>
<reference evidence="2" key="1">
    <citation type="submission" date="2012-06" db="EMBL/GenBank/DDBJ databases">
        <title>The genome sequence of Coniosporium apollinis CBS 100218.</title>
        <authorList>
            <consortium name="The Broad Institute Genome Sequencing Platform"/>
            <person name="Cuomo C."/>
            <person name="Gorbushina A."/>
            <person name="Noack S."/>
            <person name="Walker B."/>
            <person name="Young S.K."/>
            <person name="Zeng Q."/>
            <person name="Gargeya S."/>
            <person name="Fitzgerald M."/>
            <person name="Haas B."/>
            <person name="Abouelleil A."/>
            <person name="Alvarado L."/>
            <person name="Arachchi H.M."/>
            <person name="Berlin A.M."/>
            <person name="Chapman S.B."/>
            <person name="Goldberg J."/>
            <person name="Griggs A."/>
            <person name="Gujja S."/>
            <person name="Hansen M."/>
            <person name="Howarth C."/>
            <person name="Imamovic A."/>
            <person name="Larimer J."/>
            <person name="McCowan C."/>
            <person name="Montmayeur A."/>
            <person name="Murphy C."/>
            <person name="Neiman D."/>
            <person name="Pearson M."/>
            <person name="Priest M."/>
            <person name="Roberts A."/>
            <person name="Saif S."/>
            <person name="Shea T."/>
            <person name="Sisk P."/>
            <person name="Sykes S."/>
            <person name="Wortman J."/>
            <person name="Nusbaum C."/>
            <person name="Birren B."/>
        </authorList>
    </citation>
    <scope>NUCLEOTIDE SEQUENCE [LARGE SCALE GENOMIC DNA]</scope>
    <source>
        <strain evidence="2">CBS 100218</strain>
    </source>
</reference>
<accession>R7Z6Z5</accession>
<dbReference type="OMA" id="RYMCTSI"/>
<proteinExistence type="predicted"/>
<dbReference type="EMBL" id="JH767623">
    <property type="protein sequence ID" value="EON69686.1"/>
    <property type="molecule type" value="Genomic_DNA"/>
</dbReference>
<dbReference type="OrthoDB" id="2013972at2759"/>
<evidence type="ECO:0000313" key="2">
    <source>
        <dbReference type="Proteomes" id="UP000016924"/>
    </source>
</evidence>
<dbReference type="Pfam" id="PF13489">
    <property type="entry name" value="Methyltransf_23"/>
    <property type="match status" value="1"/>
</dbReference>
<dbReference type="Proteomes" id="UP000016924">
    <property type="component" value="Unassembled WGS sequence"/>
</dbReference>
<evidence type="ECO:0008006" key="3">
    <source>
        <dbReference type="Google" id="ProtNLM"/>
    </source>
</evidence>
<dbReference type="AlphaFoldDB" id="R7Z6Z5"/>
<keyword evidence="2" id="KW-1185">Reference proteome</keyword>
<name>R7Z6Z5_CONA1</name>
<gene>
    <name evidence="1" type="ORF">W97_08946</name>
</gene>
<dbReference type="RefSeq" id="XP_007785003.1">
    <property type="nucleotide sequence ID" value="XM_007786813.1"/>
</dbReference>
<dbReference type="PANTHER" id="PTHR43591">
    <property type="entry name" value="METHYLTRANSFERASE"/>
    <property type="match status" value="1"/>
</dbReference>
<dbReference type="Gene3D" id="3.40.50.150">
    <property type="entry name" value="Vaccinia Virus protein VP39"/>
    <property type="match status" value="1"/>
</dbReference>
<dbReference type="eggNOG" id="ENOG502QSKG">
    <property type="taxonomic scope" value="Eukaryota"/>
</dbReference>
<dbReference type="HOGENOM" id="CLU_010595_1_2_1"/>
<dbReference type="GeneID" id="19906257"/>
<dbReference type="PANTHER" id="PTHR43591:SF31">
    <property type="entry name" value="LAEA-LIKE, PUTATIVE (AFU_ORTHOLOGUE AFUA_8G01930)-RELATED"/>
    <property type="match status" value="1"/>
</dbReference>
<dbReference type="InterPro" id="IPR029063">
    <property type="entry name" value="SAM-dependent_MTases_sf"/>
</dbReference>
<evidence type="ECO:0000313" key="1">
    <source>
        <dbReference type="EMBL" id="EON69686.1"/>
    </source>
</evidence>
<protein>
    <recommendedName>
        <fullName evidence="3">S-adenosyl-L-methionine-dependent methyltransferase</fullName>
    </recommendedName>
</protein>